<evidence type="ECO:0000256" key="2">
    <source>
        <dbReference type="SAM" id="Phobius"/>
    </source>
</evidence>
<protein>
    <submittedName>
        <fullName evidence="4">(spotted green pufferfish) hypothetical protein</fullName>
    </submittedName>
</protein>
<dbReference type="GO" id="GO:0005886">
    <property type="term" value="C:plasma membrane"/>
    <property type="evidence" value="ECO:0007669"/>
    <property type="project" value="TreeGrafter"/>
</dbReference>
<dbReference type="GO" id="GO:0016485">
    <property type="term" value="P:protein processing"/>
    <property type="evidence" value="ECO:0007669"/>
    <property type="project" value="TreeGrafter"/>
</dbReference>
<dbReference type="SUPFAM" id="SSF55486">
    <property type="entry name" value="Metalloproteases ('zincins'), catalytic domain"/>
    <property type="match status" value="1"/>
</dbReference>
<dbReference type="Pfam" id="PF05649">
    <property type="entry name" value="Peptidase_M13_N"/>
    <property type="match status" value="1"/>
</dbReference>
<dbReference type="InterPro" id="IPR000718">
    <property type="entry name" value="Peptidase_M13"/>
</dbReference>
<sequence>MGEGKFEQLGPTQEPPQRQRRAKPGVLKLLVFLLGAFLSAAFVGLVYYVIHSLQTNECVSPACQWASARLSLSPDPFAHPCDYFSYACTPGKSASGSAAGWRNQDNYSRPQSLRVSARRGKGGNGMEDALDRRAALVLYLRELLESEDSRGSTAVQEARRFYQSCLDTRSIDAAGAEPFLALLQKLGGWAVSGQWNRTDFNSTLRQLMRDYATFPFFSLQSQAPAVDWLGCLRAAFDPLPLSEDDLVLLHNLPYLVQMSRIIGKWLNNAELRSSNPLHTYMIFHLLHTMMPALDSRFTETARNLSVALGGRKGVSGRQRGGCSAGRPVESRGRCGRLHQAAPRWKHCLLETERGFNVVFRNALSETFPHVHRESKLHTLKWRDPRSLQSVMKKVDTLIPTLWVTKDVSGEAELDLLFSEISTQIFFSSYVRLLSFRQKRRNKLLTEQTEDINTVSVTPFLSSNQLFFPLGMFVPPLFHSTYPSATVQAVGECVWTHYLAVTGHEEPGGAISLSAAQQQEVWLQYSALQIALQVSSPLHRLAFEGDAL</sequence>
<dbReference type="Gene3D" id="1.10.1380.10">
    <property type="entry name" value="Neutral endopeptidase , domain2"/>
    <property type="match status" value="2"/>
</dbReference>
<dbReference type="PROSITE" id="PS51885">
    <property type="entry name" value="NEPRILYSIN"/>
    <property type="match status" value="1"/>
</dbReference>
<proteinExistence type="predicted"/>
<gene>
    <name evidence="4" type="ORF">GSTENG00015345001</name>
</gene>
<organism evidence="4">
    <name type="scientific">Tetraodon nigroviridis</name>
    <name type="common">Spotted green pufferfish</name>
    <name type="synonym">Chelonodon nigroviridis</name>
    <dbReference type="NCBI Taxonomy" id="99883"/>
    <lineage>
        <taxon>Eukaryota</taxon>
        <taxon>Metazoa</taxon>
        <taxon>Chordata</taxon>
        <taxon>Craniata</taxon>
        <taxon>Vertebrata</taxon>
        <taxon>Euteleostomi</taxon>
        <taxon>Actinopterygii</taxon>
        <taxon>Neopterygii</taxon>
        <taxon>Teleostei</taxon>
        <taxon>Neoteleostei</taxon>
        <taxon>Acanthomorphata</taxon>
        <taxon>Eupercaria</taxon>
        <taxon>Tetraodontiformes</taxon>
        <taxon>Tetradontoidea</taxon>
        <taxon>Tetraodontidae</taxon>
        <taxon>Tetraodon</taxon>
    </lineage>
</organism>
<dbReference type="PANTHER" id="PTHR11733:SF128">
    <property type="entry name" value="KELL BLOOD GROUP GLYCOPROTEIN"/>
    <property type="match status" value="1"/>
</dbReference>
<comment type="caution">
    <text evidence="4">The sequence shown here is derived from an EMBL/GenBank/DDBJ whole genome shotgun (WGS) entry which is preliminary data.</text>
</comment>
<reference evidence="4" key="1">
    <citation type="journal article" date="2004" name="Nature">
        <title>Genome duplication in the teleost fish Tetraodon nigroviridis reveals the early vertebrate proto-karyotype.</title>
        <authorList>
            <person name="Jaillon O."/>
            <person name="Aury J.-M."/>
            <person name="Brunet F."/>
            <person name="Petit J.-L."/>
            <person name="Stange-Thomann N."/>
            <person name="Mauceli E."/>
            <person name="Bouneau L."/>
            <person name="Fischer C."/>
            <person name="Ozouf-Costaz C."/>
            <person name="Bernot A."/>
            <person name="Nicaud S."/>
            <person name="Jaffe D."/>
            <person name="Fisher S."/>
            <person name="Lutfalla G."/>
            <person name="Dossat C."/>
            <person name="Segurens B."/>
            <person name="Dasilva C."/>
            <person name="Salanoubat M."/>
            <person name="Levy M."/>
            <person name="Boudet N."/>
            <person name="Castellano S."/>
            <person name="Anthouard V."/>
            <person name="Jubin C."/>
            <person name="Castelli V."/>
            <person name="Katinka M."/>
            <person name="Vacherie B."/>
            <person name="Biemont C."/>
            <person name="Skalli Z."/>
            <person name="Cattolico L."/>
            <person name="Poulain J."/>
            <person name="De Berardinis V."/>
            <person name="Cruaud C."/>
            <person name="Duprat S."/>
            <person name="Brottier P."/>
            <person name="Coutanceau J.-P."/>
            <person name="Gouzy J."/>
            <person name="Parra G."/>
            <person name="Lardier G."/>
            <person name="Chapple C."/>
            <person name="McKernan K.J."/>
            <person name="McEwan P."/>
            <person name="Bosak S."/>
            <person name="Kellis M."/>
            <person name="Volff J.-N."/>
            <person name="Guigo R."/>
            <person name="Zody M.C."/>
            <person name="Mesirov J."/>
            <person name="Lindblad-Toh K."/>
            <person name="Birren B."/>
            <person name="Nusbaum C."/>
            <person name="Kahn D."/>
            <person name="Robinson-Rechavi M."/>
            <person name="Laudet V."/>
            <person name="Schachter V."/>
            <person name="Quetier F."/>
            <person name="Saurin W."/>
            <person name="Scarpelli C."/>
            <person name="Wincker P."/>
            <person name="Lander E.S."/>
            <person name="Weissenbach J."/>
            <person name="Roest Crollius H."/>
        </authorList>
    </citation>
    <scope>NUCLEOTIDE SEQUENCE [LARGE SCALE GENOMIC DNA]</scope>
</reference>
<dbReference type="EMBL" id="CAAE01014543">
    <property type="protein sequence ID" value="CAF97851.1"/>
    <property type="molecule type" value="Genomic_DNA"/>
</dbReference>
<evidence type="ECO:0000259" key="3">
    <source>
        <dbReference type="Pfam" id="PF05649"/>
    </source>
</evidence>
<evidence type="ECO:0000313" key="4">
    <source>
        <dbReference type="EMBL" id="CAF97851.1"/>
    </source>
</evidence>
<reference evidence="4" key="2">
    <citation type="submission" date="2004-02" db="EMBL/GenBank/DDBJ databases">
        <authorList>
            <consortium name="Genoscope"/>
            <consortium name="Whitehead Institute Centre for Genome Research"/>
        </authorList>
    </citation>
    <scope>NUCLEOTIDE SEQUENCE</scope>
</reference>
<dbReference type="InterPro" id="IPR042089">
    <property type="entry name" value="Peptidase_M13_dom_2"/>
</dbReference>
<name>Q4SND1_TETNG</name>
<dbReference type="GO" id="GO:0004222">
    <property type="term" value="F:metalloendopeptidase activity"/>
    <property type="evidence" value="ECO:0007669"/>
    <property type="project" value="InterPro"/>
</dbReference>
<keyword evidence="2" id="KW-0472">Membrane</keyword>
<dbReference type="OrthoDB" id="6475849at2759"/>
<dbReference type="KEGG" id="tng:GSTEN00015345G001"/>
<dbReference type="InterPro" id="IPR008753">
    <property type="entry name" value="Peptidase_M13_N"/>
</dbReference>
<dbReference type="PANTHER" id="PTHR11733">
    <property type="entry name" value="ZINC METALLOPROTEASE FAMILY M13 NEPRILYSIN-RELATED"/>
    <property type="match status" value="1"/>
</dbReference>
<keyword evidence="2" id="KW-0812">Transmembrane</keyword>
<feature type="domain" description="Peptidase M13 N-terminal" evidence="3">
    <location>
        <begin position="139"/>
        <end position="219"/>
    </location>
</feature>
<dbReference type="Gene3D" id="3.40.390.10">
    <property type="entry name" value="Collagenase (Catalytic Domain)"/>
    <property type="match status" value="1"/>
</dbReference>
<keyword evidence="2" id="KW-1133">Transmembrane helix</keyword>
<dbReference type="AlphaFoldDB" id="Q4SND1"/>
<feature type="region of interest" description="Disordered" evidence="1">
    <location>
        <begin position="1"/>
        <end position="20"/>
    </location>
</feature>
<feature type="transmembrane region" description="Helical" evidence="2">
    <location>
        <begin position="26"/>
        <end position="50"/>
    </location>
</feature>
<accession>Q4SND1</accession>
<dbReference type="InterPro" id="IPR024079">
    <property type="entry name" value="MetalloPept_cat_dom_sf"/>
</dbReference>
<evidence type="ECO:0000256" key="1">
    <source>
        <dbReference type="SAM" id="MobiDB-lite"/>
    </source>
</evidence>